<sequence>MNKLIGLTRNFSTSSSLNAVKTVTVIGGGLMGSGIAQVAAQAGQNVTIVDLQPELLEKAQKSIQSNLTRVGKKLYKDDAGKVDGFVKESFDRIKVSTKVEDGVDADLIVEAIVEKLDAKQELFNKLDKLAPPHTILATNTSSISVNAIGAGIKRKDRFGGLHFFNPVPVMRLLEVVRSDQISEETYQTMMEWGKSVGKTCITCKDTPGFVVNRLLGPYSAEALRLYERGDASARDIDTAMKLGAGYPMGPLELADFTGLDTKKFVLATLYEKTGDPVFRPIALLDKLVEDGKFGRKSGEGIFKY</sequence>
<evidence type="ECO:0000313" key="1">
    <source>
        <dbReference type="EMBL" id="KAJ0174874.1"/>
    </source>
</evidence>
<protein>
    <submittedName>
        <fullName evidence="1">Uncharacterized protein</fullName>
    </submittedName>
</protein>
<proteinExistence type="predicted"/>
<dbReference type="Proteomes" id="UP000824533">
    <property type="component" value="Linkage Group LG17"/>
</dbReference>
<comment type="caution">
    <text evidence="1">The sequence shown here is derived from an EMBL/GenBank/DDBJ whole genome shotgun (WGS) entry which is preliminary data.</text>
</comment>
<organism evidence="1 2">
    <name type="scientific">Dendrolimus kikuchii</name>
    <dbReference type="NCBI Taxonomy" id="765133"/>
    <lineage>
        <taxon>Eukaryota</taxon>
        <taxon>Metazoa</taxon>
        <taxon>Ecdysozoa</taxon>
        <taxon>Arthropoda</taxon>
        <taxon>Hexapoda</taxon>
        <taxon>Insecta</taxon>
        <taxon>Pterygota</taxon>
        <taxon>Neoptera</taxon>
        <taxon>Endopterygota</taxon>
        <taxon>Lepidoptera</taxon>
        <taxon>Glossata</taxon>
        <taxon>Ditrysia</taxon>
        <taxon>Bombycoidea</taxon>
        <taxon>Lasiocampidae</taxon>
        <taxon>Dendrolimus</taxon>
    </lineage>
</organism>
<gene>
    <name evidence="1" type="ORF">K1T71_009982</name>
</gene>
<reference evidence="1 2" key="1">
    <citation type="journal article" date="2021" name="Front. Genet.">
        <title>Chromosome-Level Genome Assembly Reveals Significant Gene Expansion in the Toll and IMD Signaling Pathways of Dendrolimus kikuchii.</title>
        <authorList>
            <person name="Zhou J."/>
            <person name="Wu P."/>
            <person name="Xiong Z."/>
            <person name="Liu N."/>
            <person name="Zhao N."/>
            <person name="Ji M."/>
            <person name="Qiu Y."/>
            <person name="Yang B."/>
        </authorList>
    </citation>
    <scope>NUCLEOTIDE SEQUENCE [LARGE SCALE GENOMIC DNA]</scope>
    <source>
        <strain evidence="1">Ann1</strain>
    </source>
</reference>
<evidence type="ECO:0000313" key="2">
    <source>
        <dbReference type="Proteomes" id="UP000824533"/>
    </source>
</evidence>
<dbReference type="EMBL" id="CM034403">
    <property type="protein sequence ID" value="KAJ0174874.1"/>
    <property type="molecule type" value="Genomic_DNA"/>
</dbReference>
<accession>A0ACC1CTA2</accession>
<name>A0ACC1CTA2_9NEOP</name>
<keyword evidence="2" id="KW-1185">Reference proteome</keyword>